<reference evidence="2" key="1">
    <citation type="journal article" date="2021" name="Proc. Natl. Acad. Sci. U.S.A.">
        <title>A Catalog of Tens of Thousands of Viruses from Human Metagenomes Reveals Hidden Associations with Chronic Diseases.</title>
        <authorList>
            <person name="Tisza M.J."/>
            <person name="Buck C.B."/>
        </authorList>
    </citation>
    <scope>NUCLEOTIDE SEQUENCE</scope>
    <source>
        <strain evidence="2">CtDo63</strain>
    </source>
</reference>
<organism evidence="2">
    <name type="scientific">Siphoviridae sp. ctDo63</name>
    <dbReference type="NCBI Taxonomy" id="2823571"/>
    <lineage>
        <taxon>Viruses</taxon>
        <taxon>Duplodnaviria</taxon>
        <taxon>Heunggongvirae</taxon>
        <taxon>Uroviricota</taxon>
        <taxon>Caudoviricetes</taxon>
    </lineage>
</organism>
<keyword evidence="1" id="KW-1133">Transmembrane helix</keyword>
<accession>A0A8S5LGE9</accession>
<feature type="transmembrane region" description="Helical" evidence="1">
    <location>
        <begin position="18"/>
        <end position="40"/>
    </location>
</feature>
<evidence type="ECO:0000313" key="2">
    <source>
        <dbReference type="EMBL" id="DAD69016.1"/>
    </source>
</evidence>
<evidence type="ECO:0000256" key="1">
    <source>
        <dbReference type="SAM" id="Phobius"/>
    </source>
</evidence>
<proteinExistence type="predicted"/>
<dbReference type="EMBL" id="BK014713">
    <property type="protein sequence ID" value="DAD69016.1"/>
    <property type="molecule type" value="Genomic_DNA"/>
</dbReference>
<keyword evidence="1" id="KW-0472">Membrane</keyword>
<sequence>MTDIEKKVDTVKNIEKNVYGNVLSIMGIFIGIFSLVNVNLSLAATNAAMATLLTFNFATVGAIAFLIGLINAILPDGKNHGLIWLASGIAFAAFIAVQFIVK</sequence>
<feature type="transmembrane region" description="Helical" evidence="1">
    <location>
        <begin position="81"/>
        <end position="101"/>
    </location>
</feature>
<keyword evidence="1" id="KW-0812">Transmembrane</keyword>
<feature type="transmembrane region" description="Helical" evidence="1">
    <location>
        <begin position="52"/>
        <end position="75"/>
    </location>
</feature>
<name>A0A8S5LGE9_9CAUD</name>
<protein>
    <submittedName>
        <fullName evidence="2">Uncharacterized protein</fullName>
    </submittedName>
</protein>